<dbReference type="InterPro" id="IPR011990">
    <property type="entry name" value="TPR-like_helical_dom_sf"/>
</dbReference>
<dbReference type="EMBL" id="DVJO01000082">
    <property type="protein sequence ID" value="HIS82714.1"/>
    <property type="molecule type" value="Genomic_DNA"/>
</dbReference>
<sequence>MFSRFKKIIEDITNLNSRIDTYKEDTVIQSLPSVAYVNRAKKAIDKGQYKDALELLHQAESLPQEDALVYKYQGIIYDKLFRFDDAVRVYKKSANLNCNDKIIWKNLGFALINVKLYEEAQEAFENADKITPGNSEVLMGWGMALMKLEKFADAREKFVLSVKMNKYNSNALFLAAVMEIKLKMYDEAENKLQFLANVSPNEANSFEYARLKFLKKDYESAGFFARKALEFNKNMLPAYLLLGTIFRLKNEKELSFSYYKKAEELSLLAQNLYVEWAVSLIKFEEFEQAMEKLNRALELGGENSEIKVLKNICNLLEGEEENKQLLEDTLNEPENPIKPLIYRALGMKACAEGNYVDGIHFFKSALKEDPSDVVNYYYIAKSYLHANENSNAKEYFETSIKENPKHLKSYIDYSKFLISIDDFADANRKLRKALKQDENNLEILNMLFYVNYILVKQNVCEYNIKETLNFEKQIKAKDENAFKYPDKSAELAELLNKLQEKD</sequence>
<evidence type="ECO:0008006" key="5">
    <source>
        <dbReference type="Google" id="ProtNLM"/>
    </source>
</evidence>
<proteinExistence type="predicted"/>
<name>A0A9D1FVY6_9BACT</name>
<dbReference type="GO" id="GO:0035269">
    <property type="term" value="P:protein O-linked glycosylation via mannose"/>
    <property type="evidence" value="ECO:0007669"/>
    <property type="project" value="TreeGrafter"/>
</dbReference>
<gene>
    <name evidence="3" type="ORF">IAD41_03815</name>
</gene>
<dbReference type="PANTHER" id="PTHR44216:SF3">
    <property type="entry name" value="PROTEIN O-MANNOSYL-TRANSFERASE TMTC2"/>
    <property type="match status" value="1"/>
</dbReference>
<dbReference type="PANTHER" id="PTHR44216">
    <property type="entry name" value="PROTEIN O-MANNOSYL-TRANSFERASE TMTC2"/>
    <property type="match status" value="1"/>
</dbReference>
<organism evidence="3 4">
    <name type="scientific">Candidatus Scatenecus faecavium</name>
    <dbReference type="NCBI Taxonomy" id="2840915"/>
    <lineage>
        <taxon>Bacteria</taxon>
        <taxon>Candidatus Scatenecus</taxon>
    </lineage>
</organism>
<feature type="coiled-coil region" evidence="2">
    <location>
        <begin position="420"/>
        <end position="447"/>
    </location>
</feature>
<keyword evidence="1" id="KW-0802">TPR repeat</keyword>
<evidence type="ECO:0000256" key="1">
    <source>
        <dbReference type="PROSITE-ProRule" id="PRU00339"/>
    </source>
</evidence>
<dbReference type="InterPro" id="IPR052384">
    <property type="entry name" value="TMTC_O-mannosyltransferase"/>
</dbReference>
<accession>A0A9D1FVY6</accession>
<evidence type="ECO:0000313" key="4">
    <source>
        <dbReference type="Proteomes" id="UP000824139"/>
    </source>
</evidence>
<dbReference type="SUPFAM" id="SSF48452">
    <property type="entry name" value="TPR-like"/>
    <property type="match status" value="2"/>
</dbReference>
<dbReference type="PROSITE" id="PS50005">
    <property type="entry name" value="TPR"/>
    <property type="match status" value="4"/>
</dbReference>
<evidence type="ECO:0000256" key="2">
    <source>
        <dbReference type="SAM" id="Coils"/>
    </source>
</evidence>
<dbReference type="Gene3D" id="1.25.40.10">
    <property type="entry name" value="Tetratricopeptide repeat domain"/>
    <property type="match status" value="4"/>
</dbReference>
<reference evidence="3" key="2">
    <citation type="journal article" date="2021" name="PeerJ">
        <title>Extensive microbial diversity within the chicken gut microbiome revealed by metagenomics and culture.</title>
        <authorList>
            <person name="Gilroy R."/>
            <person name="Ravi A."/>
            <person name="Getino M."/>
            <person name="Pursley I."/>
            <person name="Horton D.L."/>
            <person name="Alikhan N.F."/>
            <person name="Baker D."/>
            <person name="Gharbi K."/>
            <person name="Hall N."/>
            <person name="Watson M."/>
            <person name="Adriaenssens E.M."/>
            <person name="Foster-Nyarko E."/>
            <person name="Jarju S."/>
            <person name="Secka A."/>
            <person name="Antonio M."/>
            <person name="Oren A."/>
            <person name="Chaudhuri R.R."/>
            <person name="La Ragione R."/>
            <person name="Hildebrand F."/>
            <person name="Pallen M.J."/>
        </authorList>
    </citation>
    <scope>NUCLEOTIDE SEQUENCE</scope>
    <source>
        <strain evidence="3">CHK152-2994</strain>
    </source>
</reference>
<evidence type="ECO:0000313" key="3">
    <source>
        <dbReference type="EMBL" id="HIS82714.1"/>
    </source>
</evidence>
<feature type="repeat" description="TPR" evidence="1">
    <location>
        <begin position="373"/>
        <end position="406"/>
    </location>
</feature>
<feature type="repeat" description="TPR" evidence="1">
    <location>
        <begin position="67"/>
        <end position="100"/>
    </location>
</feature>
<dbReference type="GO" id="GO:0000030">
    <property type="term" value="F:mannosyltransferase activity"/>
    <property type="evidence" value="ECO:0007669"/>
    <property type="project" value="TreeGrafter"/>
</dbReference>
<dbReference type="InterPro" id="IPR019734">
    <property type="entry name" value="TPR_rpt"/>
</dbReference>
<dbReference type="Proteomes" id="UP000824139">
    <property type="component" value="Unassembled WGS sequence"/>
</dbReference>
<feature type="repeat" description="TPR" evidence="1">
    <location>
        <begin position="339"/>
        <end position="372"/>
    </location>
</feature>
<dbReference type="AlphaFoldDB" id="A0A9D1FVY6"/>
<protein>
    <recommendedName>
        <fullName evidence="5">Tetratricopeptide repeat protein</fullName>
    </recommendedName>
</protein>
<keyword evidence="2" id="KW-0175">Coiled coil</keyword>
<reference evidence="3" key="1">
    <citation type="submission" date="2020-10" db="EMBL/GenBank/DDBJ databases">
        <authorList>
            <person name="Gilroy R."/>
        </authorList>
    </citation>
    <scope>NUCLEOTIDE SEQUENCE</scope>
    <source>
        <strain evidence="3">CHK152-2994</strain>
    </source>
</reference>
<dbReference type="Pfam" id="PF13181">
    <property type="entry name" value="TPR_8"/>
    <property type="match status" value="3"/>
</dbReference>
<comment type="caution">
    <text evidence="3">The sequence shown here is derived from an EMBL/GenBank/DDBJ whole genome shotgun (WGS) entry which is preliminary data.</text>
</comment>
<dbReference type="SMART" id="SM00028">
    <property type="entry name" value="TPR"/>
    <property type="match status" value="9"/>
</dbReference>
<feature type="repeat" description="TPR" evidence="1">
    <location>
        <begin position="101"/>
        <end position="134"/>
    </location>
</feature>